<dbReference type="PANTHER" id="PTHR42718:SF9">
    <property type="entry name" value="MAJOR FACILITATOR SUPERFAMILY MULTIDRUG TRANSPORTER MFSC"/>
    <property type="match status" value="1"/>
</dbReference>
<comment type="subcellular location">
    <subcellularLocation>
        <location evidence="1">Membrane</location>
        <topology evidence="1">Multi-pass membrane protein</topology>
    </subcellularLocation>
</comment>
<accession>A0A7X0AZU7</accession>
<feature type="transmembrane region" description="Helical" evidence="6">
    <location>
        <begin position="324"/>
        <end position="345"/>
    </location>
</feature>
<evidence type="ECO:0000256" key="4">
    <source>
        <dbReference type="ARBA" id="ARBA00022989"/>
    </source>
</evidence>
<dbReference type="GO" id="GO:0022857">
    <property type="term" value="F:transmembrane transporter activity"/>
    <property type="evidence" value="ECO:0007669"/>
    <property type="project" value="InterPro"/>
</dbReference>
<dbReference type="GO" id="GO:0016020">
    <property type="term" value="C:membrane"/>
    <property type="evidence" value="ECO:0007669"/>
    <property type="project" value="UniProtKB-SubCell"/>
</dbReference>
<gene>
    <name evidence="8" type="ORF">FHS74_002630</name>
</gene>
<keyword evidence="5 6" id="KW-0472">Membrane</keyword>
<keyword evidence="2" id="KW-0813">Transport</keyword>
<dbReference type="EMBL" id="JACIIZ010000006">
    <property type="protein sequence ID" value="MBB6252070.1"/>
    <property type="molecule type" value="Genomic_DNA"/>
</dbReference>
<feature type="transmembrane region" description="Helical" evidence="6">
    <location>
        <begin position="28"/>
        <end position="45"/>
    </location>
</feature>
<dbReference type="InterPro" id="IPR036259">
    <property type="entry name" value="MFS_trans_sf"/>
</dbReference>
<evidence type="ECO:0000313" key="9">
    <source>
        <dbReference type="Proteomes" id="UP000539175"/>
    </source>
</evidence>
<dbReference type="RefSeq" id="WP_211106268.1">
    <property type="nucleotide sequence ID" value="NZ_JACIIZ010000006.1"/>
</dbReference>
<dbReference type="InterPro" id="IPR011701">
    <property type="entry name" value="MFS"/>
</dbReference>
<dbReference type="Proteomes" id="UP000539175">
    <property type="component" value="Unassembled WGS sequence"/>
</dbReference>
<dbReference type="InterPro" id="IPR020846">
    <property type="entry name" value="MFS_dom"/>
</dbReference>
<dbReference type="AlphaFoldDB" id="A0A7X0AZU7"/>
<protein>
    <submittedName>
        <fullName evidence="8">DHA2 family multidrug resistance protein</fullName>
    </submittedName>
</protein>
<feature type="transmembrane region" description="Helical" evidence="6">
    <location>
        <begin position="352"/>
        <end position="376"/>
    </location>
</feature>
<dbReference type="PROSITE" id="PS50850">
    <property type="entry name" value="MFS"/>
    <property type="match status" value="1"/>
</dbReference>
<reference evidence="8 9" key="1">
    <citation type="submission" date="2020-08" db="EMBL/GenBank/DDBJ databases">
        <title>Genomic Encyclopedia of Type Strains, Phase IV (KMG-IV): sequencing the most valuable type-strain genomes for metagenomic binning, comparative biology and taxonomic classification.</title>
        <authorList>
            <person name="Goeker M."/>
        </authorList>
    </citation>
    <scope>NUCLEOTIDE SEQUENCE [LARGE SCALE GENOMIC DNA]</scope>
    <source>
        <strain evidence="8 9">DSM 22198</strain>
    </source>
</reference>
<feature type="transmembrane region" description="Helical" evidence="6">
    <location>
        <begin position="248"/>
        <end position="266"/>
    </location>
</feature>
<keyword evidence="3 6" id="KW-0812">Transmembrane</keyword>
<evidence type="ECO:0000259" key="7">
    <source>
        <dbReference type="PROSITE" id="PS50850"/>
    </source>
</evidence>
<evidence type="ECO:0000313" key="8">
    <source>
        <dbReference type="EMBL" id="MBB6252070.1"/>
    </source>
</evidence>
<proteinExistence type="predicted"/>
<feature type="transmembrane region" description="Helical" evidence="6">
    <location>
        <begin position="388"/>
        <end position="407"/>
    </location>
</feature>
<feature type="transmembrane region" description="Helical" evidence="6">
    <location>
        <begin position="66"/>
        <end position="91"/>
    </location>
</feature>
<feature type="domain" description="Major facilitator superfamily (MFS) profile" evidence="7">
    <location>
        <begin position="30"/>
        <end position="529"/>
    </location>
</feature>
<feature type="transmembrane region" description="Helical" evidence="6">
    <location>
        <begin position="498"/>
        <end position="522"/>
    </location>
</feature>
<dbReference type="Pfam" id="PF07690">
    <property type="entry name" value="MFS_1"/>
    <property type="match status" value="1"/>
</dbReference>
<evidence type="ECO:0000256" key="3">
    <source>
        <dbReference type="ARBA" id="ARBA00022692"/>
    </source>
</evidence>
<evidence type="ECO:0000256" key="6">
    <source>
        <dbReference type="SAM" id="Phobius"/>
    </source>
</evidence>
<keyword evidence="4 6" id="KW-1133">Transmembrane helix</keyword>
<evidence type="ECO:0000256" key="1">
    <source>
        <dbReference type="ARBA" id="ARBA00004141"/>
    </source>
</evidence>
<feature type="transmembrane region" description="Helical" evidence="6">
    <location>
        <begin position="180"/>
        <end position="204"/>
    </location>
</feature>
<dbReference type="Gene3D" id="1.20.1250.20">
    <property type="entry name" value="MFS general substrate transporter like domains"/>
    <property type="match status" value="2"/>
</dbReference>
<name>A0A7X0AZU7_9PROT</name>
<feature type="transmembrane region" description="Helical" evidence="6">
    <location>
        <begin position="97"/>
        <end position="122"/>
    </location>
</feature>
<evidence type="ECO:0000256" key="2">
    <source>
        <dbReference type="ARBA" id="ARBA00022448"/>
    </source>
</evidence>
<feature type="transmembrane region" description="Helical" evidence="6">
    <location>
        <begin position="287"/>
        <end position="312"/>
    </location>
</feature>
<keyword evidence="9" id="KW-1185">Reference proteome</keyword>
<dbReference type="PANTHER" id="PTHR42718">
    <property type="entry name" value="MAJOR FACILITATOR SUPERFAMILY MULTIDRUG TRANSPORTER MFSC"/>
    <property type="match status" value="1"/>
</dbReference>
<evidence type="ECO:0000256" key="5">
    <source>
        <dbReference type="ARBA" id="ARBA00023136"/>
    </source>
</evidence>
<comment type="caution">
    <text evidence="8">The sequence shown here is derived from an EMBL/GenBank/DDBJ whole genome shotgun (WGS) entry which is preliminary data.</text>
</comment>
<sequence>MIATAVTTTAALPPPARPWPGLDGLRPYIGILGVLLGALASTLGARATTFGLTDLRGALHVGFDEGAWITTAYGVGQMVVGVACPYLGILFGARRVLFTGIGLFFLASLLAPLSPNLAAYLAMQFLSGLGAGTFIPLTIRFIVLNLPARLVVFGLAAYAMNSEFSQNIGAALEGWYAETWSIAWLNWQYCLVLPLMFLCVWIGVPREPLNTSLLKDHDGPGVVYAAVGFGLLYAALDQGNRLDWTRSGLVVGLLVAGGLVTALFVVRELFVSRRPFLNLRLMLRGNLLLLMLLLAGFRFIILSTAYIIPLYLQVVQNFRELQVGPVLLFIALPQFALILPLGYLLARVDGRWVLAAGALLIAVACWQATALTSLWATWDFLPSQALQAVGQCLALTALVVLVVRAITPADAISIGALMQTSRLFGGEIGVAFMQTFVRQREQLHSNLLGLHVDPLAGATASRLAQYQAALASHGTDTGTAALGAAKLLANAVAQQSSVLAYIDGFAAAGVGALGCVLLAAWLRPETPKT</sequence>
<dbReference type="SUPFAM" id="SSF103473">
    <property type="entry name" value="MFS general substrate transporter"/>
    <property type="match status" value="1"/>
</dbReference>
<organism evidence="8 9">
    <name type="scientific">Nitrospirillum iridis</name>
    <dbReference type="NCBI Taxonomy" id="765888"/>
    <lineage>
        <taxon>Bacteria</taxon>
        <taxon>Pseudomonadati</taxon>
        <taxon>Pseudomonadota</taxon>
        <taxon>Alphaproteobacteria</taxon>
        <taxon>Rhodospirillales</taxon>
        <taxon>Azospirillaceae</taxon>
        <taxon>Nitrospirillum</taxon>
    </lineage>
</organism>